<evidence type="ECO:0000259" key="3">
    <source>
        <dbReference type="Pfam" id="PF00881"/>
    </source>
</evidence>
<evidence type="ECO:0000313" key="5">
    <source>
        <dbReference type="Proteomes" id="UP001228690"/>
    </source>
</evidence>
<reference evidence="4 5" key="1">
    <citation type="submission" date="2023-04" db="EMBL/GenBank/DDBJ databases">
        <title>Spirochaete genome identified in red abalone sample constitutes a novel genus.</title>
        <authorList>
            <person name="Sharma S.P."/>
            <person name="Purcell C.M."/>
            <person name="Hyde J.R."/>
            <person name="Severin A.J."/>
        </authorList>
    </citation>
    <scope>NUCLEOTIDE SEQUENCE [LARGE SCALE GENOMIC DNA]</scope>
    <source>
        <strain evidence="4 5">SP-2023</strain>
    </source>
</reference>
<keyword evidence="5" id="KW-1185">Reference proteome</keyword>
<dbReference type="Pfam" id="PF00881">
    <property type="entry name" value="Nitroreductase"/>
    <property type="match status" value="1"/>
</dbReference>
<dbReference type="PANTHER" id="PTHR43673:SF10">
    <property type="entry name" value="NADH DEHYDROGENASE_NAD(P)H NITROREDUCTASE XCC3605-RELATED"/>
    <property type="match status" value="1"/>
</dbReference>
<gene>
    <name evidence="4" type="ORF">P0082_02645</name>
</gene>
<feature type="domain" description="Nitroreductase" evidence="3">
    <location>
        <begin position="29"/>
        <end position="85"/>
    </location>
</feature>
<dbReference type="Gene3D" id="3.40.109.10">
    <property type="entry name" value="NADH Oxidase"/>
    <property type="match status" value="1"/>
</dbReference>
<name>A0ABY8MIN3_9SPIO</name>
<dbReference type="InterPro" id="IPR000415">
    <property type="entry name" value="Nitroreductase-like"/>
</dbReference>
<proteinExistence type="inferred from homology"/>
<organism evidence="4 5">
    <name type="scientific">Candidatus Haliotispira prima</name>
    <dbReference type="NCBI Taxonomy" id="3034016"/>
    <lineage>
        <taxon>Bacteria</taxon>
        <taxon>Pseudomonadati</taxon>
        <taxon>Spirochaetota</taxon>
        <taxon>Spirochaetia</taxon>
        <taxon>Spirochaetales</taxon>
        <taxon>Spirochaetaceae</taxon>
        <taxon>Candidatus Haliotispira</taxon>
    </lineage>
</organism>
<dbReference type="EMBL" id="CP123443">
    <property type="protein sequence ID" value="WGK69781.1"/>
    <property type="molecule type" value="Genomic_DNA"/>
</dbReference>
<dbReference type="SUPFAM" id="SSF55469">
    <property type="entry name" value="FMN-dependent nitroreductase-like"/>
    <property type="match status" value="1"/>
</dbReference>
<dbReference type="CDD" id="cd02138">
    <property type="entry name" value="TdsD-like"/>
    <property type="match status" value="1"/>
</dbReference>
<evidence type="ECO:0000256" key="2">
    <source>
        <dbReference type="ARBA" id="ARBA00023002"/>
    </source>
</evidence>
<comment type="similarity">
    <text evidence="1">Belongs to the nitroreductase family.</text>
</comment>
<protein>
    <submittedName>
        <fullName evidence="4">Nitroreductase family protein</fullName>
    </submittedName>
</protein>
<dbReference type="Proteomes" id="UP001228690">
    <property type="component" value="Chromosome"/>
</dbReference>
<evidence type="ECO:0000256" key="1">
    <source>
        <dbReference type="ARBA" id="ARBA00007118"/>
    </source>
</evidence>
<accession>A0ABY8MIN3</accession>
<dbReference type="PANTHER" id="PTHR43673">
    <property type="entry name" value="NAD(P)H NITROREDUCTASE YDGI-RELATED"/>
    <property type="match status" value="1"/>
</dbReference>
<dbReference type="RefSeq" id="WP_326927970.1">
    <property type="nucleotide sequence ID" value="NZ_CP123443.1"/>
</dbReference>
<keyword evidence="2" id="KW-0560">Oxidoreductase</keyword>
<evidence type="ECO:0000313" key="4">
    <source>
        <dbReference type="EMBL" id="WGK69781.1"/>
    </source>
</evidence>
<dbReference type="InterPro" id="IPR029479">
    <property type="entry name" value="Nitroreductase"/>
</dbReference>
<sequence>MISNSHKSIVYKVDFSAREDALADEMFVQRWSPRSFDGSALPQETLNTVFDAARFSPSAFNSQPWRIFSSKADRSDLDRFLKLLVDRNQGWAHSASALGFIIAERNFESGKENRWAGFDTGFAWAALTFQANHLGLYTHAMAGIKADEVYEEFGINREKYQVIVGLAIGKLALPDRLSDDFREKEKPSGRKALNTIYFPGGCRLD</sequence>